<dbReference type="InterPro" id="IPR046095">
    <property type="entry name" value="DUF6113"/>
</dbReference>
<gene>
    <name evidence="2" type="ORF">OFY01_14820</name>
</gene>
<feature type="transmembrane region" description="Helical" evidence="1">
    <location>
        <begin position="95"/>
        <end position="114"/>
    </location>
</feature>
<protein>
    <submittedName>
        <fullName evidence="2">DUF6113 family protein</fullName>
    </submittedName>
</protein>
<sequence length="158" mass="15501">MSADKGNSGDRKRAASPAPTVVYGDGSLLARPIGSWLTPGRVATVLVLVALGAVVGAAGTLVQAGWFPGGLLLALAGAAGLFLGGALLTRGRSGAVASAVGWFVTVILLTAGRPEGDFMFGAGAGSYLYILGGMIVAVMCATLGFAGQPPASAARLGK</sequence>
<keyword evidence="1" id="KW-0812">Transmembrane</keyword>
<keyword evidence="1" id="KW-0472">Membrane</keyword>
<name>A0ABT3TWY6_9ACTN</name>
<evidence type="ECO:0000313" key="3">
    <source>
        <dbReference type="Proteomes" id="UP001163064"/>
    </source>
</evidence>
<keyword evidence="3" id="KW-1185">Reference proteome</keyword>
<dbReference type="Pfam" id="PF19608">
    <property type="entry name" value="DUF6113"/>
    <property type="match status" value="1"/>
</dbReference>
<accession>A0ABT3TWY6</accession>
<feature type="transmembrane region" description="Helical" evidence="1">
    <location>
        <begin position="126"/>
        <end position="146"/>
    </location>
</feature>
<keyword evidence="1" id="KW-1133">Transmembrane helix</keyword>
<feature type="transmembrane region" description="Helical" evidence="1">
    <location>
        <begin position="42"/>
        <end position="64"/>
    </location>
</feature>
<evidence type="ECO:0000313" key="2">
    <source>
        <dbReference type="EMBL" id="MCX3061006.1"/>
    </source>
</evidence>
<evidence type="ECO:0000256" key="1">
    <source>
        <dbReference type="SAM" id="Phobius"/>
    </source>
</evidence>
<dbReference type="EMBL" id="JAPHNL010000146">
    <property type="protein sequence ID" value="MCX3061006.1"/>
    <property type="molecule type" value="Genomic_DNA"/>
</dbReference>
<dbReference type="Proteomes" id="UP001163064">
    <property type="component" value="Unassembled WGS sequence"/>
</dbReference>
<proteinExistence type="predicted"/>
<comment type="caution">
    <text evidence="2">The sequence shown here is derived from an EMBL/GenBank/DDBJ whole genome shotgun (WGS) entry which is preliminary data.</text>
</comment>
<feature type="transmembrane region" description="Helical" evidence="1">
    <location>
        <begin position="70"/>
        <end position="88"/>
    </location>
</feature>
<reference evidence="2" key="1">
    <citation type="submission" date="2022-10" db="EMBL/GenBank/DDBJ databases">
        <title>Streptomyces beihaiensis sp. nov., a chitin degrading actinobacterium, isolated from shrimp pond soil.</title>
        <authorList>
            <person name="Xie J."/>
            <person name="Shen N."/>
        </authorList>
    </citation>
    <scope>NUCLEOTIDE SEQUENCE</scope>
    <source>
        <strain evidence="2">GXMU-J5</strain>
    </source>
</reference>
<organism evidence="2 3">
    <name type="scientific">Streptomyces beihaiensis</name>
    <dbReference type="NCBI Taxonomy" id="2984495"/>
    <lineage>
        <taxon>Bacteria</taxon>
        <taxon>Bacillati</taxon>
        <taxon>Actinomycetota</taxon>
        <taxon>Actinomycetes</taxon>
        <taxon>Kitasatosporales</taxon>
        <taxon>Streptomycetaceae</taxon>
        <taxon>Streptomyces</taxon>
    </lineage>
</organism>
<dbReference type="RefSeq" id="WP_266600001.1">
    <property type="nucleotide sequence ID" value="NZ_JAPHNL010000146.1"/>
</dbReference>